<organism evidence="2 3">
    <name type="scientific">Blomia tropicalis</name>
    <name type="common">Mite</name>
    <dbReference type="NCBI Taxonomy" id="40697"/>
    <lineage>
        <taxon>Eukaryota</taxon>
        <taxon>Metazoa</taxon>
        <taxon>Ecdysozoa</taxon>
        <taxon>Arthropoda</taxon>
        <taxon>Chelicerata</taxon>
        <taxon>Arachnida</taxon>
        <taxon>Acari</taxon>
        <taxon>Acariformes</taxon>
        <taxon>Sarcoptiformes</taxon>
        <taxon>Astigmata</taxon>
        <taxon>Glycyphagoidea</taxon>
        <taxon>Echimyopodidae</taxon>
        <taxon>Blomia</taxon>
    </lineage>
</organism>
<feature type="compositionally biased region" description="Polar residues" evidence="1">
    <location>
        <begin position="366"/>
        <end position="379"/>
    </location>
</feature>
<protein>
    <submittedName>
        <fullName evidence="2">Uncharacterized protein</fullName>
    </submittedName>
</protein>
<name>A0A9Q0RSM4_BLOTA</name>
<evidence type="ECO:0000313" key="3">
    <source>
        <dbReference type="Proteomes" id="UP001142055"/>
    </source>
</evidence>
<dbReference type="EMBL" id="JAPWDV010000001">
    <property type="protein sequence ID" value="KAJ6224845.1"/>
    <property type="molecule type" value="Genomic_DNA"/>
</dbReference>
<gene>
    <name evidence="2" type="ORF">RDWZM_003390</name>
</gene>
<keyword evidence="3" id="KW-1185">Reference proteome</keyword>
<reference evidence="2" key="1">
    <citation type="submission" date="2022-12" db="EMBL/GenBank/DDBJ databases">
        <title>Genome assemblies of Blomia tropicalis.</title>
        <authorList>
            <person name="Cui Y."/>
        </authorList>
    </citation>
    <scope>NUCLEOTIDE SEQUENCE</scope>
    <source>
        <tissue evidence="2">Adult mites</tissue>
    </source>
</reference>
<dbReference type="Proteomes" id="UP001142055">
    <property type="component" value="Chromosome 1"/>
</dbReference>
<dbReference type="AlphaFoldDB" id="A0A9Q0RSM4"/>
<feature type="region of interest" description="Disordered" evidence="1">
    <location>
        <begin position="366"/>
        <end position="394"/>
    </location>
</feature>
<sequence length="394" mass="43600">MYYGKVVDWKGGLFWTSYYGFWIYQVVKNGLPGRDVSPETAAYIEAHENPKKVNKVNADPVVDSVVETVTTTIDKLSEEIKSKDDSGITQEAKESAMNLLNTAGKQVEEIRNFIETSKDQSETIKKFTEEFKESVKAEETVILSKVDSVENSSFITDTKATIANVSNNIYQGSERMFNDVRDAVSKFSNDPLVVEQVSKAKETAKVVADDLAKEIPILVDKVAHEAKIQAKVVANEMPGFVDKVVAEANVVANDMKPVVKKVYDEMSVQVPVVVEKVCKEAQIVASNIAKDLPDIAHQATKIPEKIKDLVSNSSPSANISNVSLPDNIKTTENGVSPFNWIPKSFVPDIKWKPSFDWFNNALKPDQSGSTAGWDSSSWPHCTGLKEWSSNSQKK</sequence>
<comment type="caution">
    <text evidence="2">The sequence shown here is derived from an EMBL/GenBank/DDBJ whole genome shotgun (WGS) entry which is preliminary data.</text>
</comment>
<evidence type="ECO:0000256" key="1">
    <source>
        <dbReference type="SAM" id="MobiDB-lite"/>
    </source>
</evidence>
<evidence type="ECO:0000313" key="2">
    <source>
        <dbReference type="EMBL" id="KAJ6224845.1"/>
    </source>
</evidence>
<proteinExistence type="predicted"/>
<accession>A0A9Q0RSM4</accession>